<sequence>MSDRGGHPIRRGRGRSRIRTQSATIADDVEGEQSPHHTPTYDPRYGFPYFDAHQPPPATQDTSFCTPQLGDPSMLTVPTPSFYQTFSHHMPYNTNLVLSLMGSTQQPQSTQPPPMRPDPLLLSHPRHIILYSSVG</sequence>
<proteinExistence type="predicted"/>
<dbReference type="AlphaFoldDB" id="A0A7C8ZJ01"/>
<reference evidence="2" key="1">
    <citation type="journal article" date="2013" name="J. Plant Res.">
        <title>Effect of fungi and light on seed germination of three Opuntia species from semiarid lands of central Mexico.</title>
        <authorList>
            <person name="Delgado-Sanchez P."/>
            <person name="Jimenez-Bremont J.F."/>
            <person name="Guerrero-Gonzalez Mde L."/>
            <person name="Flores J."/>
        </authorList>
    </citation>
    <scope>NUCLEOTIDE SEQUENCE</scope>
    <source>
        <tissue evidence="2">Cladode</tissue>
    </source>
</reference>
<protein>
    <submittedName>
        <fullName evidence="2">Uncharacterized protein</fullName>
    </submittedName>
</protein>
<reference evidence="2" key="2">
    <citation type="submission" date="2020-07" db="EMBL/GenBank/DDBJ databases">
        <authorList>
            <person name="Vera ALvarez R."/>
            <person name="Arias-Moreno D.M."/>
            <person name="Jimenez-Jacinto V."/>
            <person name="Jimenez-Bremont J.F."/>
            <person name="Swaminathan K."/>
            <person name="Moose S.P."/>
            <person name="Guerrero-Gonzalez M.L."/>
            <person name="Marino-Ramirez L."/>
            <person name="Landsman D."/>
            <person name="Rodriguez-Kessler M."/>
            <person name="Delgado-Sanchez P."/>
        </authorList>
    </citation>
    <scope>NUCLEOTIDE SEQUENCE</scope>
    <source>
        <tissue evidence="2">Cladode</tissue>
    </source>
</reference>
<organism evidence="2">
    <name type="scientific">Opuntia streptacantha</name>
    <name type="common">Prickly pear cactus</name>
    <name type="synonym">Opuntia cardona</name>
    <dbReference type="NCBI Taxonomy" id="393608"/>
    <lineage>
        <taxon>Eukaryota</taxon>
        <taxon>Viridiplantae</taxon>
        <taxon>Streptophyta</taxon>
        <taxon>Embryophyta</taxon>
        <taxon>Tracheophyta</taxon>
        <taxon>Spermatophyta</taxon>
        <taxon>Magnoliopsida</taxon>
        <taxon>eudicotyledons</taxon>
        <taxon>Gunneridae</taxon>
        <taxon>Pentapetalae</taxon>
        <taxon>Caryophyllales</taxon>
        <taxon>Cactineae</taxon>
        <taxon>Cactaceae</taxon>
        <taxon>Opuntioideae</taxon>
        <taxon>Opuntia</taxon>
    </lineage>
</organism>
<evidence type="ECO:0000313" key="2">
    <source>
        <dbReference type="EMBL" id="MBA4644572.1"/>
    </source>
</evidence>
<name>A0A7C8ZJ01_OPUST</name>
<feature type="region of interest" description="Disordered" evidence="1">
    <location>
        <begin position="1"/>
        <end position="67"/>
    </location>
</feature>
<accession>A0A7C8ZJ01</accession>
<evidence type="ECO:0000256" key="1">
    <source>
        <dbReference type="SAM" id="MobiDB-lite"/>
    </source>
</evidence>
<feature type="compositionally biased region" description="Basic residues" evidence="1">
    <location>
        <begin position="7"/>
        <end position="18"/>
    </location>
</feature>
<dbReference type="EMBL" id="GISG01138808">
    <property type="protein sequence ID" value="MBA4644572.1"/>
    <property type="molecule type" value="Transcribed_RNA"/>
</dbReference>